<comment type="caution">
    <text evidence="6">The sequence shown here is derived from an EMBL/GenBank/DDBJ whole genome shotgun (WGS) entry which is preliminary data.</text>
</comment>
<dbReference type="RefSeq" id="WP_346160879.1">
    <property type="nucleotide sequence ID" value="NZ_BAAABZ010000071.1"/>
</dbReference>
<dbReference type="InterPro" id="IPR010998">
    <property type="entry name" value="Integrase_recombinase_N"/>
</dbReference>
<feature type="domain" description="Tyr recombinase" evidence="5">
    <location>
        <begin position="172"/>
        <end position="347"/>
    </location>
</feature>
<dbReference type="InterPro" id="IPR004107">
    <property type="entry name" value="Integrase_SAM-like_N"/>
</dbReference>
<reference evidence="6 7" key="1">
    <citation type="journal article" date="2019" name="Int. J. Syst. Evol. Microbiol.">
        <title>The Global Catalogue of Microorganisms (GCM) 10K type strain sequencing project: providing services to taxonomists for standard genome sequencing and annotation.</title>
        <authorList>
            <consortium name="The Broad Institute Genomics Platform"/>
            <consortium name="The Broad Institute Genome Sequencing Center for Infectious Disease"/>
            <person name="Wu L."/>
            <person name="Ma J."/>
        </authorList>
    </citation>
    <scope>NUCLEOTIDE SEQUENCE [LARGE SCALE GENOMIC DNA]</scope>
    <source>
        <strain evidence="6 7">JCM 5052</strain>
    </source>
</reference>
<dbReference type="Proteomes" id="UP001501576">
    <property type="component" value="Unassembled WGS sequence"/>
</dbReference>
<evidence type="ECO:0000256" key="1">
    <source>
        <dbReference type="ARBA" id="ARBA00008857"/>
    </source>
</evidence>
<name>A0ABN1DXG9_9ACTN</name>
<dbReference type="InterPro" id="IPR002104">
    <property type="entry name" value="Integrase_catalytic"/>
</dbReference>
<dbReference type="PROSITE" id="PS51898">
    <property type="entry name" value="TYR_RECOMBINASE"/>
    <property type="match status" value="1"/>
</dbReference>
<keyword evidence="2" id="KW-0229">DNA integration</keyword>
<keyword evidence="3" id="KW-0238">DNA-binding</keyword>
<keyword evidence="4" id="KW-0233">DNA recombination</keyword>
<dbReference type="PANTHER" id="PTHR30349:SF41">
    <property type="entry name" value="INTEGRASE_RECOMBINASE PROTEIN MJ0367-RELATED"/>
    <property type="match status" value="1"/>
</dbReference>
<protein>
    <recommendedName>
        <fullName evidence="5">Tyr recombinase domain-containing protein</fullName>
    </recommendedName>
</protein>
<keyword evidence="7" id="KW-1185">Reference proteome</keyword>
<evidence type="ECO:0000259" key="5">
    <source>
        <dbReference type="PROSITE" id="PS51898"/>
    </source>
</evidence>
<dbReference type="SUPFAM" id="SSF56349">
    <property type="entry name" value="DNA breaking-rejoining enzymes"/>
    <property type="match status" value="1"/>
</dbReference>
<dbReference type="InterPro" id="IPR013762">
    <property type="entry name" value="Integrase-like_cat_sf"/>
</dbReference>
<dbReference type="Pfam" id="PF00589">
    <property type="entry name" value="Phage_integrase"/>
    <property type="match status" value="1"/>
</dbReference>
<comment type="similarity">
    <text evidence="1">Belongs to the 'phage' integrase family.</text>
</comment>
<sequence length="368" mass="41027">MTEHAVTARPRAELARPGMADEALYWLRDILGTVAPRDPRTRRLGPRRYRLEILAEVCDRDTFLLVTSWLGSEAVPAVKSKQAYADDLRLWAEVARELGGHERFFVGAITPGIIETWTKVQKAQGKAPRTINRRLSVLTALTEYAAWKRKEVIASPVTKHDRPKVDPRDETTATPILEVPEFQAVVDAAATPREAFVPVLIYTLAGRVSECCTAGLHNLKQAGGERQLDLRRKGDKGRVWTLPSRLCDLADVAAAGRTSGPLLLDDNDQPMDRHAVDRLLNRLGRLAGVLPDRDLTPHVLRASKLTHMHDAGTPVEEIQDYADHAAIETTLRYIRRRDSGALKAKHAAAAVAVYDHLVDRFVQREGHR</sequence>
<evidence type="ECO:0000256" key="4">
    <source>
        <dbReference type="ARBA" id="ARBA00023172"/>
    </source>
</evidence>
<dbReference type="PANTHER" id="PTHR30349">
    <property type="entry name" value="PHAGE INTEGRASE-RELATED"/>
    <property type="match status" value="1"/>
</dbReference>
<evidence type="ECO:0000256" key="2">
    <source>
        <dbReference type="ARBA" id="ARBA00022908"/>
    </source>
</evidence>
<dbReference type="Pfam" id="PF02899">
    <property type="entry name" value="Phage_int_SAM_1"/>
    <property type="match status" value="1"/>
</dbReference>
<dbReference type="Gene3D" id="1.10.443.10">
    <property type="entry name" value="Intergrase catalytic core"/>
    <property type="match status" value="1"/>
</dbReference>
<dbReference type="InterPro" id="IPR050090">
    <property type="entry name" value="Tyrosine_recombinase_XerCD"/>
</dbReference>
<gene>
    <name evidence="6" type="ORF">GCM10010390_66160</name>
</gene>
<evidence type="ECO:0000256" key="3">
    <source>
        <dbReference type="ARBA" id="ARBA00023125"/>
    </source>
</evidence>
<accession>A0ABN1DXG9</accession>
<evidence type="ECO:0000313" key="6">
    <source>
        <dbReference type="EMBL" id="GAA0554808.1"/>
    </source>
</evidence>
<dbReference type="Gene3D" id="1.10.150.130">
    <property type="match status" value="1"/>
</dbReference>
<evidence type="ECO:0000313" key="7">
    <source>
        <dbReference type="Proteomes" id="UP001501576"/>
    </source>
</evidence>
<proteinExistence type="inferred from homology"/>
<organism evidence="6 7">
    <name type="scientific">Streptomyces mordarskii</name>
    <dbReference type="NCBI Taxonomy" id="1226758"/>
    <lineage>
        <taxon>Bacteria</taxon>
        <taxon>Bacillati</taxon>
        <taxon>Actinomycetota</taxon>
        <taxon>Actinomycetes</taxon>
        <taxon>Kitasatosporales</taxon>
        <taxon>Streptomycetaceae</taxon>
        <taxon>Streptomyces</taxon>
    </lineage>
</organism>
<dbReference type="EMBL" id="BAAABZ010000071">
    <property type="protein sequence ID" value="GAA0554808.1"/>
    <property type="molecule type" value="Genomic_DNA"/>
</dbReference>
<dbReference type="InterPro" id="IPR011010">
    <property type="entry name" value="DNA_brk_join_enz"/>
</dbReference>